<dbReference type="PANTHER" id="PTHR34145:SF43">
    <property type="entry name" value="F-BOX DOMAIN PROTEIN"/>
    <property type="match status" value="1"/>
</dbReference>
<proteinExistence type="predicted"/>
<reference evidence="2" key="2">
    <citation type="journal article" date="2015" name="Data Brief">
        <title>Shoot transcriptome of the giant reed, Arundo donax.</title>
        <authorList>
            <person name="Barrero R.A."/>
            <person name="Guerrero F.D."/>
            <person name="Moolhuijzen P."/>
            <person name="Goolsby J.A."/>
            <person name="Tidwell J."/>
            <person name="Bellgard S.E."/>
            <person name="Bellgard M.I."/>
        </authorList>
    </citation>
    <scope>NUCLEOTIDE SEQUENCE</scope>
    <source>
        <tissue evidence="2">Shoot tissue taken approximately 20 cm above the soil surface</tissue>
    </source>
</reference>
<dbReference type="Pfam" id="PF23622">
    <property type="entry name" value="LRR_At1g61320_AtMIF1"/>
    <property type="match status" value="1"/>
</dbReference>
<dbReference type="PANTHER" id="PTHR34145">
    <property type="entry name" value="OS02G0105600 PROTEIN"/>
    <property type="match status" value="1"/>
</dbReference>
<dbReference type="InterPro" id="IPR055357">
    <property type="entry name" value="LRR_At1g61320_AtMIF1"/>
</dbReference>
<evidence type="ECO:0000259" key="1">
    <source>
        <dbReference type="Pfam" id="PF23622"/>
    </source>
</evidence>
<reference evidence="2" key="1">
    <citation type="submission" date="2014-09" db="EMBL/GenBank/DDBJ databases">
        <authorList>
            <person name="Magalhaes I.L.F."/>
            <person name="Oliveira U."/>
            <person name="Santos F.R."/>
            <person name="Vidigal T.H.D.A."/>
            <person name="Brescovit A.D."/>
            <person name="Santos A.J."/>
        </authorList>
    </citation>
    <scope>NUCLEOTIDE SEQUENCE</scope>
    <source>
        <tissue evidence="2">Shoot tissue taken approximately 20 cm above the soil surface</tissue>
    </source>
</reference>
<name>A0A0A9CBB4_ARUDO</name>
<evidence type="ECO:0000313" key="2">
    <source>
        <dbReference type="EMBL" id="JAD70665.1"/>
    </source>
</evidence>
<feature type="domain" description="At1g61320/AtMIF1 LRR" evidence="1">
    <location>
        <begin position="1"/>
        <end position="96"/>
    </location>
</feature>
<organism evidence="2">
    <name type="scientific">Arundo donax</name>
    <name type="common">Giant reed</name>
    <name type="synonym">Donax arundinaceus</name>
    <dbReference type="NCBI Taxonomy" id="35708"/>
    <lineage>
        <taxon>Eukaryota</taxon>
        <taxon>Viridiplantae</taxon>
        <taxon>Streptophyta</taxon>
        <taxon>Embryophyta</taxon>
        <taxon>Tracheophyta</taxon>
        <taxon>Spermatophyta</taxon>
        <taxon>Magnoliopsida</taxon>
        <taxon>Liliopsida</taxon>
        <taxon>Poales</taxon>
        <taxon>Poaceae</taxon>
        <taxon>PACMAD clade</taxon>
        <taxon>Arundinoideae</taxon>
        <taxon>Arundineae</taxon>
        <taxon>Arundo</taxon>
    </lineage>
</organism>
<sequence>MYCDGIVCLKVPCLLQRLNYLEVPGCGKLKLIHNEAPNLSSFSFKGDNTVQLSLGETLQMKNLNMHCSGLVFNAPAKLSSSMQNLEALTIHSRSEVL</sequence>
<accession>A0A0A9CBB4</accession>
<dbReference type="EMBL" id="GBRH01227230">
    <property type="protein sequence ID" value="JAD70665.1"/>
    <property type="molecule type" value="Transcribed_RNA"/>
</dbReference>
<dbReference type="InterPro" id="IPR053772">
    <property type="entry name" value="At1g61320/At1g61330-like"/>
</dbReference>
<dbReference type="AlphaFoldDB" id="A0A0A9CBB4"/>
<protein>
    <recommendedName>
        <fullName evidence="1">At1g61320/AtMIF1 LRR domain-containing protein</fullName>
    </recommendedName>
</protein>